<evidence type="ECO:0000256" key="3">
    <source>
        <dbReference type="ARBA" id="ARBA00022989"/>
    </source>
</evidence>
<evidence type="ECO:0000256" key="2">
    <source>
        <dbReference type="ARBA" id="ARBA00022692"/>
    </source>
</evidence>
<evidence type="ECO:0000256" key="5">
    <source>
        <dbReference type="SAM" id="Phobius"/>
    </source>
</evidence>
<gene>
    <name evidence="7" type="ORF">LAMO00422_LOCUS8257</name>
    <name evidence="8" type="ORF">LAMO00422_LOCUS8258</name>
</gene>
<reference evidence="7" key="1">
    <citation type="submission" date="2021-01" db="EMBL/GenBank/DDBJ databases">
        <authorList>
            <person name="Corre E."/>
            <person name="Pelletier E."/>
            <person name="Niang G."/>
            <person name="Scheremetjew M."/>
            <person name="Finn R."/>
            <person name="Kale V."/>
            <person name="Holt S."/>
            <person name="Cochrane G."/>
            <person name="Meng A."/>
            <person name="Brown T."/>
            <person name="Cohen L."/>
        </authorList>
    </citation>
    <scope>NUCLEOTIDE SEQUENCE</scope>
    <source>
        <strain evidence="7">CCMP2058</strain>
    </source>
</reference>
<evidence type="ECO:0000313" key="8">
    <source>
        <dbReference type="EMBL" id="CAD8445662.1"/>
    </source>
</evidence>
<proteinExistence type="predicted"/>
<keyword evidence="2 5" id="KW-0812">Transmembrane</keyword>
<dbReference type="InterPro" id="IPR013057">
    <property type="entry name" value="AA_transpt_TM"/>
</dbReference>
<dbReference type="Pfam" id="PF01490">
    <property type="entry name" value="Aa_trans"/>
    <property type="match status" value="1"/>
</dbReference>
<dbReference type="EMBL" id="HBEM01011825">
    <property type="protein sequence ID" value="CAD8445662.1"/>
    <property type="molecule type" value="Transcribed_RNA"/>
</dbReference>
<keyword evidence="4 5" id="KW-0472">Membrane</keyword>
<accession>A0A6T6U3F9</accession>
<feature type="transmembrane region" description="Helical" evidence="5">
    <location>
        <begin position="39"/>
        <end position="59"/>
    </location>
</feature>
<feature type="transmembrane region" description="Helical" evidence="5">
    <location>
        <begin position="71"/>
        <end position="92"/>
    </location>
</feature>
<keyword evidence="3 5" id="KW-1133">Transmembrane helix</keyword>
<evidence type="ECO:0000256" key="1">
    <source>
        <dbReference type="ARBA" id="ARBA00004370"/>
    </source>
</evidence>
<feature type="domain" description="Amino acid transporter transmembrane" evidence="6">
    <location>
        <begin position="14"/>
        <end position="90"/>
    </location>
</feature>
<organism evidence="7">
    <name type="scientific">Amorphochlora amoebiformis</name>
    <dbReference type="NCBI Taxonomy" id="1561963"/>
    <lineage>
        <taxon>Eukaryota</taxon>
        <taxon>Sar</taxon>
        <taxon>Rhizaria</taxon>
        <taxon>Cercozoa</taxon>
        <taxon>Chlorarachniophyceae</taxon>
        <taxon>Amorphochlora</taxon>
    </lineage>
</organism>
<evidence type="ECO:0000259" key="6">
    <source>
        <dbReference type="Pfam" id="PF01490"/>
    </source>
</evidence>
<comment type="subcellular location">
    <subcellularLocation>
        <location evidence="1">Membrane</location>
    </subcellularLocation>
</comment>
<dbReference type="AlphaFoldDB" id="A0A6T6U3F9"/>
<name>A0A6T6U3F9_9EUKA</name>
<evidence type="ECO:0000313" key="7">
    <source>
        <dbReference type="EMBL" id="CAD8445655.1"/>
    </source>
</evidence>
<dbReference type="GO" id="GO:0016020">
    <property type="term" value="C:membrane"/>
    <property type="evidence" value="ECO:0007669"/>
    <property type="project" value="UniProtKB-SubCell"/>
</dbReference>
<sequence length="105" mass="11158">MCKVGDRHPYSSSAIRAALVLLTVIVAVLIPSFEIVTSLVGAFSNGIVAFVLPPLCYMYHRQDLGPVEKTFNWVLAISGGLLSAYSTVAVLWCAVDPSASFCGGH</sequence>
<evidence type="ECO:0000256" key="4">
    <source>
        <dbReference type="ARBA" id="ARBA00023136"/>
    </source>
</evidence>
<feature type="transmembrane region" description="Helical" evidence="5">
    <location>
        <begin position="14"/>
        <end position="33"/>
    </location>
</feature>
<protein>
    <recommendedName>
        <fullName evidence="6">Amino acid transporter transmembrane domain-containing protein</fullName>
    </recommendedName>
</protein>
<dbReference type="EMBL" id="HBEM01011824">
    <property type="protein sequence ID" value="CAD8445655.1"/>
    <property type="molecule type" value="Transcribed_RNA"/>
</dbReference>